<dbReference type="SUPFAM" id="SSF52540">
    <property type="entry name" value="P-loop containing nucleoside triphosphate hydrolases"/>
    <property type="match status" value="1"/>
</dbReference>
<gene>
    <name evidence="19" type="ORF">UFOPK1537_00606</name>
</gene>
<keyword evidence="8" id="KW-0238">DNA-binding</keyword>
<dbReference type="Gene3D" id="2.40.50.140">
    <property type="entry name" value="Nucleic acid-binding proteins"/>
    <property type="match status" value="1"/>
</dbReference>
<evidence type="ECO:0000256" key="5">
    <source>
        <dbReference type="ARBA" id="ARBA00022801"/>
    </source>
</evidence>
<keyword evidence="4" id="KW-0227">DNA damage</keyword>
<dbReference type="CDD" id="cd17992">
    <property type="entry name" value="DEXHc_RecG"/>
    <property type="match status" value="1"/>
</dbReference>
<evidence type="ECO:0000256" key="3">
    <source>
        <dbReference type="ARBA" id="ARBA00022741"/>
    </source>
</evidence>
<dbReference type="GO" id="GO:0005524">
    <property type="term" value="F:ATP binding"/>
    <property type="evidence" value="ECO:0007669"/>
    <property type="project" value="UniProtKB-KW"/>
</dbReference>
<dbReference type="EMBL" id="CAEZSX010000085">
    <property type="protein sequence ID" value="CAB4555877.1"/>
    <property type="molecule type" value="Genomic_DNA"/>
</dbReference>
<dbReference type="EC" id="5.6.2.4" evidence="13"/>
<comment type="similarity">
    <text evidence="1">Belongs to the helicase family. RecG subfamily.</text>
</comment>
<reference evidence="19" key="1">
    <citation type="submission" date="2020-05" db="EMBL/GenBank/DDBJ databases">
        <authorList>
            <person name="Chiriac C."/>
            <person name="Salcher M."/>
            <person name="Ghai R."/>
            <person name="Kavagutti S V."/>
        </authorList>
    </citation>
    <scope>NUCLEOTIDE SEQUENCE</scope>
</reference>
<dbReference type="Gene3D" id="3.40.50.300">
    <property type="entry name" value="P-loop containing nucleotide triphosphate hydrolases"/>
    <property type="match status" value="2"/>
</dbReference>
<accession>A0A6J6CWY3</accession>
<dbReference type="GO" id="GO:0006310">
    <property type="term" value="P:DNA recombination"/>
    <property type="evidence" value="ECO:0007669"/>
    <property type="project" value="UniProtKB-KW"/>
</dbReference>
<evidence type="ECO:0000256" key="8">
    <source>
        <dbReference type="ARBA" id="ARBA00023125"/>
    </source>
</evidence>
<evidence type="ECO:0000259" key="17">
    <source>
        <dbReference type="PROSITE" id="PS51192"/>
    </source>
</evidence>
<keyword evidence="10" id="KW-0234">DNA repair</keyword>
<evidence type="ECO:0000256" key="14">
    <source>
        <dbReference type="ARBA" id="ARBA00048988"/>
    </source>
</evidence>
<dbReference type="Pfam" id="PF17191">
    <property type="entry name" value="RecG_wedge"/>
    <property type="match status" value="1"/>
</dbReference>
<keyword evidence="6" id="KW-0347">Helicase</keyword>
<dbReference type="GO" id="GO:0016787">
    <property type="term" value="F:hydrolase activity"/>
    <property type="evidence" value="ECO:0007669"/>
    <property type="project" value="UniProtKB-KW"/>
</dbReference>
<proteinExistence type="inferred from homology"/>
<keyword evidence="3" id="KW-0547">Nucleotide-binding</keyword>
<dbReference type="PANTHER" id="PTHR47964:SF1">
    <property type="entry name" value="ATP-DEPENDENT DNA HELICASE HOMOLOG RECG, CHLOROPLASTIC"/>
    <property type="match status" value="1"/>
</dbReference>
<protein>
    <recommendedName>
        <fullName evidence="2">ATP-dependent DNA helicase RecG</fullName>
        <ecNumber evidence="13">5.6.2.4</ecNumber>
    </recommendedName>
    <alternativeName>
        <fullName evidence="15">DNA branch migration protein RecG</fullName>
    </alternativeName>
    <alternativeName>
        <fullName evidence="16">Probable DNA 3'-5' helicase RecG</fullName>
    </alternativeName>
</protein>
<dbReference type="InterPro" id="IPR012340">
    <property type="entry name" value="NA-bd_OB-fold"/>
</dbReference>
<evidence type="ECO:0000256" key="13">
    <source>
        <dbReference type="ARBA" id="ARBA00034808"/>
    </source>
</evidence>
<dbReference type="Pfam" id="PF00270">
    <property type="entry name" value="DEAD"/>
    <property type="match status" value="1"/>
</dbReference>
<dbReference type="PROSITE" id="PS51192">
    <property type="entry name" value="HELICASE_ATP_BIND_1"/>
    <property type="match status" value="1"/>
</dbReference>
<evidence type="ECO:0000256" key="4">
    <source>
        <dbReference type="ARBA" id="ARBA00022763"/>
    </source>
</evidence>
<evidence type="ECO:0000256" key="16">
    <source>
        <dbReference type="ARBA" id="ARBA00049819"/>
    </source>
</evidence>
<dbReference type="InterPro" id="IPR014001">
    <property type="entry name" value="Helicase_ATP-bd"/>
</dbReference>
<keyword evidence="9" id="KW-0233">DNA recombination</keyword>
<evidence type="ECO:0000256" key="12">
    <source>
        <dbReference type="ARBA" id="ARBA00034617"/>
    </source>
</evidence>
<keyword evidence="7" id="KW-0067">ATP-binding</keyword>
<dbReference type="GO" id="GO:0006281">
    <property type="term" value="P:DNA repair"/>
    <property type="evidence" value="ECO:0007669"/>
    <property type="project" value="UniProtKB-KW"/>
</dbReference>
<dbReference type="PANTHER" id="PTHR47964">
    <property type="entry name" value="ATP-DEPENDENT DNA HELICASE HOMOLOG RECG, CHLOROPLASTIC"/>
    <property type="match status" value="1"/>
</dbReference>
<keyword evidence="5" id="KW-0378">Hydrolase</keyword>
<dbReference type="InterPro" id="IPR047112">
    <property type="entry name" value="RecG/Mfd"/>
</dbReference>
<evidence type="ECO:0000256" key="1">
    <source>
        <dbReference type="ARBA" id="ARBA00007504"/>
    </source>
</evidence>
<dbReference type="InterPro" id="IPR033454">
    <property type="entry name" value="RecG_wedge"/>
</dbReference>
<organism evidence="19">
    <name type="scientific">freshwater metagenome</name>
    <dbReference type="NCBI Taxonomy" id="449393"/>
    <lineage>
        <taxon>unclassified sequences</taxon>
        <taxon>metagenomes</taxon>
        <taxon>ecological metagenomes</taxon>
    </lineage>
</organism>
<dbReference type="SMART" id="SM00487">
    <property type="entry name" value="DEXDc"/>
    <property type="match status" value="1"/>
</dbReference>
<dbReference type="InterPro" id="IPR004609">
    <property type="entry name" value="ATP-dep_DNA_helicase_RecG"/>
</dbReference>
<dbReference type="InterPro" id="IPR011545">
    <property type="entry name" value="DEAD/DEAH_box_helicase_dom"/>
</dbReference>
<evidence type="ECO:0000256" key="7">
    <source>
        <dbReference type="ARBA" id="ARBA00022840"/>
    </source>
</evidence>
<dbReference type="Pfam" id="PF19833">
    <property type="entry name" value="RecG_dom3_C"/>
    <property type="match status" value="1"/>
</dbReference>
<comment type="catalytic activity">
    <reaction evidence="14">
        <text>ATP + H2O = ADP + phosphate + H(+)</text>
        <dbReference type="Rhea" id="RHEA:13065"/>
        <dbReference type="ChEBI" id="CHEBI:15377"/>
        <dbReference type="ChEBI" id="CHEBI:15378"/>
        <dbReference type="ChEBI" id="CHEBI:30616"/>
        <dbReference type="ChEBI" id="CHEBI:43474"/>
        <dbReference type="ChEBI" id="CHEBI:456216"/>
        <dbReference type="EC" id="5.6.2.4"/>
    </reaction>
</comment>
<dbReference type="InterPro" id="IPR001650">
    <property type="entry name" value="Helicase_C-like"/>
</dbReference>
<dbReference type="PROSITE" id="PS51194">
    <property type="entry name" value="HELICASE_CTER"/>
    <property type="match status" value="1"/>
</dbReference>
<dbReference type="InterPro" id="IPR045562">
    <property type="entry name" value="RecG_dom3_C"/>
</dbReference>
<dbReference type="GO" id="GO:0043138">
    <property type="term" value="F:3'-5' DNA helicase activity"/>
    <property type="evidence" value="ECO:0007669"/>
    <property type="project" value="UniProtKB-EC"/>
</dbReference>
<evidence type="ECO:0000313" key="19">
    <source>
        <dbReference type="EMBL" id="CAB4555877.1"/>
    </source>
</evidence>
<dbReference type="InterPro" id="IPR027417">
    <property type="entry name" value="P-loop_NTPase"/>
</dbReference>
<dbReference type="CDD" id="cd04488">
    <property type="entry name" value="RecG_wedge_OBF"/>
    <property type="match status" value="1"/>
</dbReference>
<comment type="catalytic activity">
    <reaction evidence="12">
        <text>Couples ATP hydrolysis with the unwinding of duplex DNA by translocating in the 3'-5' direction.</text>
        <dbReference type="EC" id="5.6.2.4"/>
    </reaction>
</comment>
<dbReference type="Pfam" id="PF00271">
    <property type="entry name" value="Helicase_C"/>
    <property type="match status" value="1"/>
</dbReference>
<dbReference type="GO" id="GO:0003677">
    <property type="term" value="F:DNA binding"/>
    <property type="evidence" value="ECO:0007669"/>
    <property type="project" value="UniProtKB-KW"/>
</dbReference>
<evidence type="ECO:0000256" key="15">
    <source>
        <dbReference type="ARBA" id="ARBA00049803"/>
    </source>
</evidence>
<name>A0A6J6CWY3_9ZZZZ</name>
<dbReference type="NCBIfam" id="TIGR00643">
    <property type="entry name" value="recG"/>
    <property type="match status" value="1"/>
</dbReference>
<sequence>MLLPSTALDRVLGDKTAKSFAKNLGLSTVADLLQHYPRRYSSRGELTPITNLPVGESVSIVAEVVDAKERRAKGRVSHILEVRITDGSGFLSLTFFNQAWRQKSLLPGTRGLFAGKIGEYQGKLQLAHPDYELFMDEVSQFDAKAWADQPIPIYPASASVTTWMIQKALAIVLDTLGPLEDEVPEHLATKHKLLPLSQAFEKIHRPETKSDWSAATKTLSYHEAFLLQANLIARKIENEKSPATSRAGKDGGLLAAFDAALPFQLTQGQKSVGEEITSDLARSYPMNRLLQGEVGSGKTLVALRAMLAVADTEGQSALLAPTEVLASQHFRSISKSLGEELAKKVGLTLLTGQLSTTERKKAMLQVVSGASKIVIGTHALFSEKVEFFDLGLVVVDEQHRFGVEQREKLRLKGKLSPHVLTMTATPIPRTLAVTVFGDMAVSSLTELPAGRKQIDSHVVRAGDKNLVARVWERVAEEVAKGYQVFVVCPKIDESEKEQSGASVEVTTSQLRKNPTLSGLNVDSLHGRMDPDQKSEVMARFVNKEINVLVSTTVIEVGVDVPNATVMVILDADNFGISQLHQLRGRVGRGSAKGLCLLLTATEDDSIALQRIEAVAGESDGFKLSEIDLELRREGDVLGANQSGGRSSLRLLQVIRDASLIQKVRVEVEELFDKDPELKTFPNLRLAIEATTAVENLSKG</sequence>
<dbReference type="SMART" id="SM00490">
    <property type="entry name" value="HELICc"/>
    <property type="match status" value="1"/>
</dbReference>
<evidence type="ECO:0000256" key="10">
    <source>
        <dbReference type="ARBA" id="ARBA00023204"/>
    </source>
</evidence>
<feature type="domain" description="Helicase ATP-binding" evidence="17">
    <location>
        <begin position="279"/>
        <end position="444"/>
    </location>
</feature>
<dbReference type="AlphaFoldDB" id="A0A6J6CWY3"/>
<dbReference type="SUPFAM" id="SSF50249">
    <property type="entry name" value="Nucleic acid-binding proteins"/>
    <property type="match status" value="1"/>
</dbReference>
<evidence type="ECO:0000256" key="9">
    <source>
        <dbReference type="ARBA" id="ARBA00023172"/>
    </source>
</evidence>
<feature type="domain" description="Helicase C-terminal" evidence="18">
    <location>
        <begin position="462"/>
        <end position="634"/>
    </location>
</feature>
<keyword evidence="11" id="KW-0413">Isomerase</keyword>
<evidence type="ECO:0000256" key="11">
    <source>
        <dbReference type="ARBA" id="ARBA00023235"/>
    </source>
</evidence>
<evidence type="ECO:0000256" key="2">
    <source>
        <dbReference type="ARBA" id="ARBA00017846"/>
    </source>
</evidence>
<evidence type="ECO:0000256" key="6">
    <source>
        <dbReference type="ARBA" id="ARBA00022806"/>
    </source>
</evidence>
<evidence type="ECO:0000259" key="18">
    <source>
        <dbReference type="PROSITE" id="PS51194"/>
    </source>
</evidence>